<dbReference type="AlphaFoldDB" id="A0A6P6UWV5"/>
<organism evidence="2 3">
    <name type="scientific">Coffea arabica</name>
    <name type="common">Arabian coffee</name>
    <dbReference type="NCBI Taxonomy" id="13443"/>
    <lineage>
        <taxon>Eukaryota</taxon>
        <taxon>Viridiplantae</taxon>
        <taxon>Streptophyta</taxon>
        <taxon>Embryophyta</taxon>
        <taxon>Tracheophyta</taxon>
        <taxon>Spermatophyta</taxon>
        <taxon>Magnoliopsida</taxon>
        <taxon>eudicotyledons</taxon>
        <taxon>Gunneridae</taxon>
        <taxon>Pentapetalae</taxon>
        <taxon>asterids</taxon>
        <taxon>lamiids</taxon>
        <taxon>Gentianales</taxon>
        <taxon>Rubiaceae</taxon>
        <taxon>Ixoroideae</taxon>
        <taxon>Gardenieae complex</taxon>
        <taxon>Bertiereae - Coffeeae clade</taxon>
        <taxon>Coffeeae</taxon>
        <taxon>Coffea</taxon>
    </lineage>
</organism>
<proteinExistence type="predicted"/>
<feature type="signal peptide" evidence="1">
    <location>
        <begin position="1"/>
        <end position="29"/>
    </location>
</feature>
<gene>
    <name evidence="3" type="primary">LOC113715097</name>
</gene>
<dbReference type="PANTHER" id="PTHR33210">
    <property type="entry name" value="PROTODERMAL FACTOR 1"/>
    <property type="match status" value="1"/>
</dbReference>
<reference evidence="3" key="2">
    <citation type="submission" date="2025-08" db="UniProtKB">
        <authorList>
            <consortium name="RefSeq"/>
        </authorList>
    </citation>
    <scope>IDENTIFICATION</scope>
    <source>
        <tissue evidence="3">Leaves</tissue>
    </source>
</reference>
<reference evidence="2" key="1">
    <citation type="journal article" date="2025" name="Foods">
        <title>Unveiling the Microbial Signatures of Arabica Coffee Cherries: Insights into Ripeness Specific Diversity, Functional Traits, and Implications for Quality and Safety.</title>
        <authorList>
            <consortium name="RefSeq"/>
            <person name="Tenea G.N."/>
            <person name="Cifuentes V."/>
            <person name="Reyes P."/>
            <person name="Cevallos-Vallejos M."/>
        </authorList>
    </citation>
    <scope>NUCLEOTIDE SEQUENCE [LARGE SCALE GENOMIC DNA]</scope>
</reference>
<dbReference type="GeneID" id="113715097"/>
<feature type="chain" id="PRO_5028440119" evidence="1">
    <location>
        <begin position="30"/>
        <end position="165"/>
    </location>
</feature>
<name>A0A6P6UWV5_COFAR</name>
<evidence type="ECO:0000256" key="1">
    <source>
        <dbReference type="SAM" id="SignalP"/>
    </source>
</evidence>
<protein>
    <submittedName>
        <fullName evidence="3">Uncharacterized protein</fullName>
    </submittedName>
</protein>
<dbReference type="RefSeq" id="XP_027095070.1">
    <property type="nucleotide sequence ID" value="XM_027239269.2"/>
</dbReference>
<dbReference type="PANTHER" id="PTHR33210:SF16">
    <property type="entry name" value="OS04G0517000 PROTEIN"/>
    <property type="match status" value="1"/>
</dbReference>
<dbReference type="OrthoDB" id="1939167at2759"/>
<sequence length="165" mass="17923">MVTLLLVCCLSRRLLVSSLIVCFLAAAAAASAAAAAATAPGFVFARARGKCTPQYWSSRAESWPKMVPQMSTVSNVFGSRAFERFRYDLTLLEAASRSDDLGNAFAGLVKESTAALLNSYARKGYPYSAWEIKTLVIQALVSKQAAALQAQRFRHANQACNHLHF</sequence>
<accession>A0A6P6UWV5</accession>
<evidence type="ECO:0000313" key="2">
    <source>
        <dbReference type="Proteomes" id="UP001652660"/>
    </source>
</evidence>
<evidence type="ECO:0000313" key="3">
    <source>
        <dbReference type="RefSeq" id="XP_027095070.1"/>
    </source>
</evidence>
<dbReference type="InterPro" id="IPR039923">
    <property type="entry name" value="Protodermal_1"/>
</dbReference>
<dbReference type="Proteomes" id="UP001652660">
    <property type="component" value="Chromosome 1c"/>
</dbReference>
<keyword evidence="1" id="KW-0732">Signal</keyword>
<keyword evidence="2" id="KW-1185">Reference proteome</keyword>